<dbReference type="InterPro" id="IPR003368">
    <property type="entry name" value="POMP_repeat"/>
</dbReference>
<comment type="subcellular location">
    <subcellularLocation>
        <location evidence="1">Cell envelope</location>
    </subcellularLocation>
    <subcellularLocation>
        <location evidence="2">Cell outer membrane</location>
    </subcellularLocation>
    <subcellularLocation>
        <location evidence="3">Secreted</location>
    </subcellularLocation>
</comment>
<dbReference type="InterPro" id="IPR012334">
    <property type="entry name" value="Pectin_lyas_fold"/>
</dbReference>
<dbReference type="Proteomes" id="UP000008680">
    <property type="component" value="Chromosome"/>
</dbReference>
<keyword evidence="4" id="KW-0964">Secreted</keyword>
<dbReference type="PATRIC" id="fig|634498.28.peg.1077"/>
<evidence type="ECO:0000256" key="1">
    <source>
        <dbReference type="ARBA" id="ARBA00004196"/>
    </source>
</evidence>
<dbReference type="InterPro" id="IPR011050">
    <property type="entry name" value="Pectin_lyase_fold/virulence"/>
</dbReference>
<evidence type="ECO:0000256" key="3">
    <source>
        <dbReference type="ARBA" id="ARBA00004613"/>
    </source>
</evidence>
<sequence length="893" mass="95625">MEIRYKNLLKVFTIFLVLLISCGFASAVSDLDEGNSANIVDNGDLSLSDNMMSESADNCKNLETIEESHTFSEKNTVKDVSYGLSTPIDGNTFEDIQTAIDNAADGDIIELNGTYFGNGSDIKITKDLTISGNLETILDAKNKSGIFYVNSNNVTLQNLKFYNSIVPEYGSAVHFLSNGSVINCTFINNTAGGVYGTIDYFWSTGGVVYLAKGNGSVINCTFINNTANADGGAIYCGVDGGSVINCTFINNTAKELGGAIYIGGGHDGGAHYSNVYDCYVDNCVFINNTAGEGAGIYYGGGGLIFNCTFINNTARFGDSILVNNMYYPNTVSDMKTLTIKECDFKSNKEGWGYVVVNYKAYKNTICGLCEIIDSNFSNEQAEDYINIYNQGNIYLSGNKISSNYATISNDLIAYGNNANITSQTSLVILDNTTKSVEKYSPFDVYAVLVDDQGNYIRDENISLFIGSKNVTGVFDNVNLFKYHLNDLSSLNYRTLVSGNYDGAKDLVVKTGVLQLDVEVDIDLDYEDDNVIIKLKDSEGNPISGESVSLLIDNNTSSVKTDSNGEAKVPVNEISMVKAIFTDGFGVNVSSYLVVKAVEKVKLVPTFANAKISLDVEDNCSAVIVTLKDLSGNPISSAKLDALVNGAGKTLITNASGQAKIDIEGNATVEVTYIDAENANATVSSSLTVIKNVDSVPVIPNRTATNIICKDMNTTAVAKPDGRIGKYFEVTLVDVNGKALANKSVNIGFNGAVYNLTTNETGGAKLQINLGYEGKYTFAIAFLGDDNYTGSFKVALISVSKHSPKLSAPAKTYKANAKTKTITATFKTSNGNAISGKKISFNINGKTYSGTTNSKGVASVKISLNKKGTYSCTAKYAGDGMYKATSTKFNVKIV</sequence>
<keyword evidence="6" id="KW-0472">Membrane</keyword>
<dbReference type="RefSeq" id="WP_012955877.1">
    <property type="nucleotide sequence ID" value="NC_013790.1"/>
</dbReference>
<reference evidence="8 9" key="1">
    <citation type="journal article" date="2010" name="PLoS ONE">
        <title>The genome sequence of the rumen methanogen Methanobrevibacter ruminantium reveals new possibilities for controlling ruminant methane emissions.</title>
        <authorList>
            <person name="Leahy S.C."/>
            <person name="Kelly W.J."/>
            <person name="Altermann E."/>
            <person name="Ronimus R.S."/>
            <person name="Yeoman C.J."/>
            <person name="Pacheco D.M."/>
            <person name="Li D."/>
            <person name="Kong Z."/>
            <person name="McTavish S."/>
            <person name="Sang C."/>
            <person name="Lambie S.C."/>
            <person name="Janssen P.H."/>
            <person name="Dey D."/>
            <person name="Attwood G.T."/>
        </authorList>
    </citation>
    <scope>NUCLEOTIDE SEQUENCE [LARGE SCALE GENOMIC DNA]</scope>
    <source>
        <strain evidence="9">ATCC 35063 / DSM 1093 / JCM 13430 / OCM 146 / M1</strain>
    </source>
</reference>
<dbReference type="PANTHER" id="PTHR11319">
    <property type="entry name" value="G PROTEIN-COUPLED RECEPTOR-RELATED"/>
    <property type="match status" value="1"/>
</dbReference>
<evidence type="ECO:0000256" key="5">
    <source>
        <dbReference type="ARBA" id="ARBA00022729"/>
    </source>
</evidence>
<dbReference type="eggNOG" id="arCOG02488">
    <property type="taxonomic scope" value="Archaea"/>
</dbReference>
<dbReference type="SUPFAM" id="SSF51126">
    <property type="entry name" value="Pectin lyase-like"/>
    <property type="match status" value="2"/>
</dbReference>
<dbReference type="eggNOG" id="arCOG05791">
    <property type="taxonomic scope" value="Archaea"/>
</dbReference>
<dbReference type="AlphaFoldDB" id="D3E316"/>
<evidence type="ECO:0000256" key="4">
    <source>
        <dbReference type="ARBA" id="ARBA00022525"/>
    </source>
</evidence>
<evidence type="ECO:0000313" key="8">
    <source>
        <dbReference type="EMBL" id="ADC46927.1"/>
    </source>
</evidence>
<dbReference type="KEGG" id="mru:mru_1076"/>
<dbReference type="GeneID" id="8770728"/>
<dbReference type="HOGENOM" id="CLU_367871_0_0_2"/>
<gene>
    <name evidence="8" type="ordered locus">mru_1076</name>
</gene>
<dbReference type="SMART" id="SM00710">
    <property type="entry name" value="PbH1"/>
    <property type="match status" value="5"/>
</dbReference>
<evidence type="ECO:0000256" key="2">
    <source>
        <dbReference type="ARBA" id="ARBA00004442"/>
    </source>
</evidence>
<dbReference type="PANTHER" id="PTHR11319:SF35">
    <property type="entry name" value="OUTER MEMBRANE PROTEIN PMPC-RELATED"/>
    <property type="match status" value="1"/>
</dbReference>
<protein>
    <submittedName>
        <fullName evidence="8">Adhesin-like protein</fullName>
    </submittedName>
</protein>
<keyword evidence="7" id="KW-0998">Cell outer membrane</keyword>
<dbReference type="NCBIfam" id="TIGR01376">
    <property type="entry name" value="POMP_repeat"/>
    <property type="match status" value="2"/>
</dbReference>
<dbReference type="InterPro" id="IPR013783">
    <property type="entry name" value="Ig-like_fold"/>
</dbReference>
<dbReference type="eggNOG" id="arCOG02555">
    <property type="taxonomic scope" value="Archaea"/>
</dbReference>
<keyword evidence="5" id="KW-0732">Signal</keyword>
<dbReference type="PROSITE" id="PS51257">
    <property type="entry name" value="PROKAR_LIPOPROTEIN"/>
    <property type="match status" value="1"/>
</dbReference>
<dbReference type="GO" id="GO:0005576">
    <property type="term" value="C:extracellular region"/>
    <property type="evidence" value="ECO:0007669"/>
    <property type="project" value="UniProtKB-SubCell"/>
</dbReference>
<dbReference type="SUPFAM" id="SSF49373">
    <property type="entry name" value="Invasin/intimin cell-adhesion fragments"/>
    <property type="match status" value="1"/>
</dbReference>
<organism evidence="8 9">
    <name type="scientific">Methanobrevibacter ruminantium (strain ATCC 35063 / DSM 1093 / JCM 13430 / OCM 146 / M1)</name>
    <name type="common">Methanobacterium ruminantium</name>
    <dbReference type="NCBI Taxonomy" id="634498"/>
    <lineage>
        <taxon>Archaea</taxon>
        <taxon>Methanobacteriati</taxon>
        <taxon>Methanobacteriota</taxon>
        <taxon>Methanomada group</taxon>
        <taxon>Methanobacteria</taxon>
        <taxon>Methanobacteriales</taxon>
        <taxon>Methanobacteriaceae</taxon>
        <taxon>Methanobrevibacter</taxon>
    </lineage>
</organism>
<dbReference type="EMBL" id="CP001719">
    <property type="protein sequence ID" value="ADC46927.1"/>
    <property type="molecule type" value="Genomic_DNA"/>
</dbReference>
<dbReference type="InterPro" id="IPR008964">
    <property type="entry name" value="Invasin/intimin_cell_adhesion"/>
</dbReference>
<name>D3E316_METRM</name>
<proteinExistence type="predicted"/>
<accession>D3E316</accession>
<dbReference type="InterPro" id="IPR006626">
    <property type="entry name" value="PbH1"/>
</dbReference>
<keyword evidence="9" id="KW-1185">Reference proteome</keyword>
<dbReference type="Gene3D" id="2.160.20.10">
    <property type="entry name" value="Single-stranded right-handed beta-helix, Pectin lyase-like"/>
    <property type="match status" value="1"/>
</dbReference>
<evidence type="ECO:0000313" key="9">
    <source>
        <dbReference type="Proteomes" id="UP000008680"/>
    </source>
</evidence>
<evidence type="ECO:0000256" key="6">
    <source>
        <dbReference type="ARBA" id="ARBA00023136"/>
    </source>
</evidence>
<dbReference type="STRING" id="634498.mru_1076"/>
<dbReference type="OrthoDB" id="78488at2157"/>
<dbReference type="Pfam" id="PF02415">
    <property type="entry name" value="Chlam_PMP"/>
    <property type="match status" value="2"/>
</dbReference>
<dbReference type="Gene3D" id="2.60.40.10">
    <property type="entry name" value="Immunoglobulins"/>
    <property type="match status" value="3"/>
</dbReference>
<evidence type="ECO:0000256" key="7">
    <source>
        <dbReference type="ARBA" id="ARBA00023237"/>
    </source>
</evidence>